<sequence length="263" mass="26688">MRFQTLAAVVLPALVLGAPTPQDPDYTFPEDQPDDSIVGGTAASAGEFPFIASLHVGGGHYCGGSIINSDTIVTAAHCSVPSEIGPVSGLRVRLGSLSKSSGGTFVGVSRVISHPNYRTNSQDYDVAIWKLSTPVSAGGNIAYASLPSAGSDPSAGTSLTVAGWGALRESGGSPNALQKVSVPVVSRTECRASYGSTITNNMFCAGFAAGGKDSCQGDSGGPIVNSAKTLLGLVSFGYGCAQPNFPGVYASVSSLLPFINQYS</sequence>
<dbReference type="PRINTS" id="PR00722">
    <property type="entry name" value="CHYMOTRYPSIN"/>
</dbReference>
<gene>
    <name evidence="8" type="ORF">DDE83_007753</name>
</gene>
<dbReference type="AlphaFoldDB" id="A0A364MVA8"/>
<dbReference type="InterPro" id="IPR018114">
    <property type="entry name" value="TRYPSIN_HIS"/>
</dbReference>
<keyword evidence="9" id="KW-1185">Reference proteome</keyword>
<evidence type="ECO:0000256" key="6">
    <source>
        <dbReference type="SAM" id="SignalP"/>
    </source>
</evidence>
<dbReference type="FunFam" id="2.40.10.10:FF:000077">
    <property type="entry name" value="Predicted protein"/>
    <property type="match status" value="1"/>
</dbReference>
<keyword evidence="2 5" id="KW-0378">Hydrolase</keyword>
<keyword evidence="1 5" id="KW-0645">Protease</keyword>
<evidence type="ECO:0000256" key="2">
    <source>
        <dbReference type="ARBA" id="ARBA00022801"/>
    </source>
</evidence>
<dbReference type="EMBL" id="QGDH01000151">
    <property type="protein sequence ID" value="RAR04605.1"/>
    <property type="molecule type" value="Genomic_DNA"/>
</dbReference>
<dbReference type="Proteomes" id="UP000249619">
    <property type="component" value="Unassembled WGS sequence"/>
</dbReference>
<evidence type="ECO:0000256" key="5">
    <source>
        <dbReference type="RuleBase" id="RU363034"/>
    </source>
</evidence>
<feature type="domain" description="Peptidase S1" evidence="7">
    <location>
        <begin position="37"/>
        <end position="263"/>
    </location>
</feature>
<dbReference type="InterPro" id="IPR033116">
    <property type="entry name" value="TRYPSIN_SER"/>
</dbReference>
<accession>A0A364MVA8</accession>
<dbReference type="SMART" id="SM00020">
    <property type="entry name" value="Tryp_SPc"/>
    <property type="match status" value="1"/>
</dbReference>
<dbReference type="CDD" id="cd00190">
    <property type="entry name" value="Tryp_SPc"/>
    <property type="match status" value="1"/>
</dbReference>
<proteinExistence type="predicted"/>
<protein>
    <submittedName>
        <fullName evidence="8">Trypsin</fullName>
    </submittedName>
</protein>
<feature type="signal peptide" evidence="6">
    <location>
        <begin position="1"/>
        <end position="17"/>
    </location>
</feature>
<feature type="chain" id="PRO_5017040494" evidence="6">
    <location>
        <begin position="18"/>
        <end position="263"/>
    </location>
</feature>
<dbReference type="PROSITE" id="PS50240">
    <property type="entry name" value="TRYPSIN_DOM"/>
    <property type="match status" value="1"/>
</dbReference>
<keyword evidence="4" id="KW-1015">Disulfide bond</keyword>
<evidence type="ECO:0000313" key="8">
    <source>
        <dbReference type="EMBL" id="RAR04605.1"/>
    </source>
</evidence>
<dbReference type="GO" id="GO:0006508">
    <property type="term" value="P:proteolysis"/>
    <property type="evidence" value="ECO:0007669"/>
    <property type="project" value="UniProtKB-KW"/>
</dbReference>
<dbReference type="STRING" id="183478.A0A364MVA8"/>
<dbReference type="OrthoDB" id="6380398at2759"/>
<dbReference type="PROSITE" id="PS00135">
    <property type="entry name" value="TRYPSIN_SER"/>
    <property type="match status" value="1"/>
</dbReference>
<dbReference type="PROSITE" id="PS00134">
    <property type="entry name" value="TRYPSIN_HIS"/>
    <property type="match status" value="1"/>
</dbReference>
<name>A0A364MVA8_STELY</name>
<dbReference type="SUPFAM" id="SSF50494">
    <property type="entry name" value="Trypsin-like serine proteases"/>
    <property type="match status" value="1"/>
</dbReference>
<evidence type="ECO:0000256" key="1">
    <source>
        <dbReference type="ARBA" id="ARBA00022670"/>
    </source>
</evidence>
<keyword evidence="3 5" id="KW-0720">Serine protease</keyword>
<keyword evidence="6" id="KW-0732">Signal</keyword>
<dbReference type="PANTHER" id="PTHR24252">
    <property type="entry name" value="ACROSIN-RELATED"/>
    <property type="match status" value="1"/>
</dbReference>
<organism evidence="8 9">
    <name type="scientific">Stemphylium lycopersici</name>
    <name type="common">Tomato gray leaf spot disease fungus</name>
    <name type="synonym">Thyrospora lycopersici</name>
    <dbReference type="NCBI Taxonomy" id="183478"/>
    <lineage>
        <taxon>Eukaryota</taxon>
        <taxon>Fungi</taxon>
        <taxon>Dikarya</taxon>
        <taxon>Ascomycota</taxon>
        <taxon>Pezizomycotina</taxon>
        <taxon>Dothideomycetes</taxon>
        <taxon>Pleosporomycetidae</taxon>
        <taxon>Pleosporales</taxon>
        <taxon>Pleosporineae</taxon>
        <taxon>Pleosporaceae</taxon>
        <taxon>Stemphylium</taxon>
    </lineage>
</organism>
<evidence type="ECO:0000256" key="4">
    <source>
        <dbReference type="ARBA" id="ARBA00023157"/>
    </source>
</evidence>
<dbReference type="PANTHER" id="PTHR24252:SF7">
    <property type="entry name" value="HYALIN"/>
    <property type="match status" value="1"/>
</dbReference>
<reference evidence="9" key="1">
    <citation type="submission" date="2018-05" db="EMBL/GenBank/DDBJ databases">
        <title>Draft genome sequence of Stemphylium lycopersici strain CIDEFI 213.</title>
        <authorList>
            <person name="Medina R."/>
            <person name="Franco M.E.E."/>
            <person name="Lucentini C.G."/>
            <person name="Saparrat M.C.N."/>
            <person name="Balatti P.A."/>
        </authorList>
    </citation>
    <scope>NUCLEOTIDE SEQUENCE [LARGE SCALE GENOMIC DNA]</scope>
    <source>
        <strain evidence="9">CIDEFI 213</strain>
    </source>
</reference>
<dbReference type="InterPro" id="IPR001254">
    <property type="entry name" value="Trypsin_dom"/>
</dbReference>
<evidence type="ECO:0000256" key="3">
    <source>
        <dbReference type="ARBA" id="ARBA00022825"/>
    </source>
</evidence>
<dbReference type="InterPro" id="IPR009003">
    <property type="entry name" value="Peptidase_S1_PA"/>
</dbReference>
<comment type="caution">
    <text evidence="8">The sequence shown here is derived from an EMBL/GenBank/DDBJ whole genome shotgun (WGS) entry which is preliminary data.</text>
</comment>
<dbReference type="Pfam" id="PF00089">
    <property type="entry name" value="Trypsin"/>
    <property type="match status" value="1"/>
</dbReference>
<evidence type="ECO:0000313" key="9">
    <source>
        <dbReference type="Proteomes" id="UP000249619"/>
    </source>
</evidence>
<dbReference type="InterPro" id="IPR043504">
    <property type="entry name" value="Peptidase_S1_PA_chymotrypsin"/>
</dbReference>
<dbReference type="InterPro" id="IPR001314">
    <property type="entry name" value="Peptidase_S1A"/>
</dbReference>
<evidence type="ECO:0000259" key="7">
    <source>
        <dbReference type="PROSITE" id="PS50240"/>
    </source>
</evidence>
<dbReference type="Gene3D" id="2.40.10.10">
    <property type="entry name" value="Trypsin-like serine proteases"/>
    <property type="match status" value="2"/>
</dbReference>
<dbReference type="GO" id="GO:0004252">
    <property type="term" value="F:serine-type endopeptidase activity"/>
    <property type="evidence" value="ECO:0007669"/>
    <property type="project" value="InterPro"/>
</dbReference>